<keyword evidence="3" id="KW-1185">Reference proteome</keyword>
<keyword evidence="1" id="KW-1133">Transmembrane helix</keyword>
<evidence type="ECO:0000313" key="2">
    <source>
        <dbReference type="EMBL" id="KNG79926.1"/>
    </source>
</evidence>
<dbReference type="RefSeq" id="XP_015400849.1">
    <property type="nucleotide sequence ID" value="XM_015557038.1"/>
</dbReference>
<gene>
    <name evidence="2" type="ORF">ANOM_011782</name>
</gene>
<comment type="caution">
    <text evidence="2">The sequence shown here is derived from an EMBL/GenBank/DDBJ whole genome shotgun (WGS) entry which is preliminary data.</text>
</comment>
<keyword evidence="1" id="KW-0472">Membrane</keyword>
<sequence>MDKCAQYVIAAFRQVAATINASVAFEEVSLFQIISYSLVSLTAYLVLVSFLRFRRFRWLHKKYNYSGRESLARMTDTEAWEIQKILFELEFPFMFFQALQFALFKTYGIPTISKLLASTRQSSKLENALKRYADTGALLQEFMGNPPSSRRAYQAIARTRWIHSGYRAKGKILESDMLYTLGLFAIEPIRFIEKYEWRRLSDLEKCAIGTFWKSLGDGLGISYDALPSKNEWRDGLHWLEELSNWSSTYEIQHMRPHIKNREVADQATAIILHTLPQFAHSVAVKLTSFLMDDRLRKAMLYEPPSAAYARIFDFLLSVRRFTIRYLLLPRPYFLRCTNFTEHTDKNGRIFNTHWGAAPYYVKPTVWNRWGPIAWLTWLRGSPLPGDEKYYPQGYYIPDVGPKYFEGKGREALAATIEELKVSRKGQCPFH</sequence>
<dbReference type="InterPro" id="IPR046366">
    <property type="entry name" value="MPAB"/>
</dbReference>
<dbReference type="AlphaFoldDB" id="A0A0L1IK25"/>
<reference evidence="2 3" key="1">
    <citation type="submission" date="2014-06" db="EMBL/GenBank/DDBJ databases">
        <title>The Genome of the Aflatoxigenic Filamentous Fungus Aspergillus nomius.</title>
        <authorList>
            <person name="Moore M.G."/>
            <person name="Shannon B.M."/>
            <person name="Brian M.M."/>
        </authorList>
    </citation>
    <scope>NUCLEOTIDE SEQUENCE [LARGE SCALE GENOMIC DNA]</scope>
    <source>
        <strain evidence="2 3">NRRL 13137</strain>
    </source>
</reference>
<evidence type="ECO:0000313" key="3">
    <source>
        <dbReference type="Proteomes" id="UP000037505"/>
    </source>
</evidence>
<keyword evidence="1" id="KW-0812">Transmembrane</keyword>
<evidence type="ECO:0000256" key="1">
    <source>
        <dbReference type="SAM" id="Phobius"/>
    </source>
</evidence>
<dbReference type="STRING" id="1509407.A0A0L1IK25"/>
<dbReference type="GO" id="GO:0016491">
    <property type="term" value="F:oxidoreductase activity"/>
    <property type="evidence" value="ECO:0007669"/>
    <property type="project" value="InterPro"/>
</dbReference>
<organism evidence="2 3">
    <name type="scientific">Aspergillus nomiae NRRL (strain ATCC 15546 / NRRL 13137 / CBS 260.88 / M93)</name>
    <dbReference type="NCBI Taxonomy" id="1509407"/>
    <lineage>
        <taxon>Eukaryota</taxon>
        <taxon>Fungi</taxon>
        <taxon>Dikarya</taxon>
        <taxon>Ascomycota</taxon>
        <taxon>Pezizomycotina</taxon>
        <taxon>Eurotiomycetes</taxon>
        <taxon>Eurotiomycetidae</taxon>
        <taxon>Eurotiales</taxon>
        <taxon>Aspergillaceae</taxon>
        <taxon>Aspergillus</taxon>
        <taxon>Aspergillus subgen. Circumdati</taxon>
    </lineage>
</organism>
<dbReference type="EMBL" id="JNOM01000799">
    <property type="protein sequence ID" value="KNG79926.1"/>
    <property type="molecule type" value="Genomic_DNA"/>
</dbReference>
<dbReference type="PANTHER" id="PTHR36124">
    <property type="match status" value="1"/>
</dbReference>
<accession>A0A0L1IK25</accession>
<dbReference type="OrthoDB" id="545169at2759"/>
<protein>
    <submittedName>
        <fullName evidence="2">Uncharacterized protein</fullName>
    </submittedName>
</protein>
<dbReference type="Proteomes" id="UP000037505">
    <property type="component" value="Unassembled WGS sequence"/>
</dbReference>
<proteinExistence type="predicted"/>
<dbReference type="PANTHER" id="PTHR36124:SF6">
    <property type="entry name" value="ER-BOUND OXYGENASE MPAB_MPAB'_RUBBER OXYGENASE CATALYTIC DOMAIN-CONTAINING PROTEIN"/>
    <property type="match status" value="1"/>
</dbReference>
<dbReference type="GeneID" id="26813586"/>
<feature type="transmembrane region" description="Helical" evidence="1">
    <location>
        <begin position="33"/>
        <end position="53"/>
    </location>
</feature>
<name>A0A0L1IK25_ASPN3</name>